<name>A0A645HXY9_9ZZZZ</name>
<feature type="region of interest" description="Disordered" evidence="1">
    <location>
        <begin position="1"/>
        <end position="67"/>
    </location>
</feature>
<evidence type="ECO:0000256" key="1">
    <source>
        <dbReference type="SAM" id="MobiDB-lite"/>
    </source>
</evidence>
<gene>
    <name evidence="2" type="ORF">SDC9_191428</name>
</gene>
<feature type="compositionally biased region" description="Polar residues" evidence="1">
    <location>
        <begin position="122"/>
        <end position="133"/>
    </location>
</feature>
<protein>
    <submittedName>
        <fullName evidence="2">Uncharacterized protein</fullName>
    </submittedName>
</protein>
<feature type="compositionally biased region" description="Polar residues" evidence="1">
    <location>
        <begin position="53"/>
        <end position="67"/>
    </location>
</feature>
<sequence length="133" mass="13951">MNAGWPPVCSSSLPTPTAALGRVSPTMRPVRSPTPRSRRPSRKSSTGAAIRTPSCSAPPTRDTSTTFSVHAISMSSWFPAATTTRRAASMPPATTTKGTSSVSWSTRTFPTTSFRSSRCPSARNSGSTETVSA</sequence>
<organism evidence="2">
    <name type="scientific">bioreactor metagenome</name>
    <dbReference type="NCBI Taxonomy" id="1076179"/>
    <lineage>
        <taxon>unclassified sequences</taxon>
        <taxon>metagenomes</taxon>
        <taxon>ecological metagenomes</taxon>
    </lineage>
</organism>
<feature type="compositionally biased region" description="Low complexity" evidence="1">
    <location>
        <begin position="105"/>
        <end position="118"/>
    </location>
</feature>
<dbReference type="AlphaFoldDB" id="A0A645HXY9"/>
<accession>A0A645HXY9</accession>
<dbReference type="EMBL" id="VSSQ01102556">
    <property type="protein sequence ID" value="MPN43867.1"/>
    <property type="molecule type" value="Genomic_DNA"/>
</dbReference>
<proteinExistence type="predicted"/>
<reference evidence="2" key="1">
    <citation type="submission" date="2019-08" db="EMBL/GenBank/DDBJ databases">
        <authorList>
            <person name="Kucharzyk K."/>
            <person name="Murdoch R.W."/>
            <person name="Higgins S."/>
            <person name="Loffler F."/>
        </authorList>
    </citation>
    <scope>NUCLEOTIDE SEQUENCE</scope>
</reference>
<comment type="caution">
    <text evidence="2">The sequence shown here is derived from an EMBL/GenBank/DDBJ whole genome shotgun (WGS) entry which is preliminary data.</text>
</comment>
<feature type="region of interest" description="Disordered" evidence="1">
    <location>
        <begin position="83"/>
        <end position="133"/>
    </location>
</feature>
<evidence type="ECO:0000313" key="2">
    <source>
        <dbReference type="EMBL" id="MPN43867.1"/>
    </source>
</evidence>
<feature type="compositionally biased region" description="Polar residues" evidence="1">
    <location>
        <begin position="83"/>
        <end position="104"/>
    </location>
</feature>
<feature type="compositionally biased region" description="Low complexity" evidence="1">
    <location>
        <begin position="24"/>
        <end position="35"/>
    </location>
</feature>